<sequence>MPSRLQRIDPRQANFLKQDRHFRALHASQPATFTKDRG</sequence>
<name>A0A1Y5PGY8_9MYCO</name>
<gene>
    <name evidence="1" type="ORF">MHPYR_50101</name>
</gene>
<dbReference type="EMBL" id="FLQS01000045">
    <property type="protein sequence ID" value="SBS77934.1"/>
    <property type="molecule type" value="Genomic_DNA"/>
</dbReference>
<protein>
    <submittedName>
        <fullName evidence="1">Uncharacterized protein</fullName>
    </submittedName>
</protein>
<evidence type="ECO:0000313" key="1">
    <source>
        <dbReference type="EMBL" id="SBS77934.1"/>
    </source>
</evidence>
<accession>A0A1Y5PGY8</accession>
<organism evidence="1">
    <name type="scientific">uncultured Mycobacterium sp</name>
    <dbReference type="NCBI Taxonomy" id="171292"/>
    <lineage>
        <taxon>Bacteria</taxon>
        <taxon>Bacillati</taxon>
        <taxon>Actinomycetota</taxon>
        <taxon>Actinomycetes</taxon>
        <taxon>Mycobacteriales</taxon>
        <taxon>Mycobacteriaceae</taxon>
        <taxon>Mycobacterium</taxon>
        <taxon>environmental samples</taxon>
    </lineage>
</organism>
<dbReference type="AlphaFoldDB" id="A0A1Y5PGY8"/>
<proteinExistence type="predicted"/>
<reference evidence="1" key="1">
    <citation type="submission" date="2016-03" db="EMBL/GenBank/DDBJ databases">
        <authorList>
            <person name="Ploux O."/>
        </authorList>
    </citation>
    <scope>NUCLEOTIDE SEQUENCE</scope>
    <source>
        <strain evidence="1">UC10</strain>
    </source>
</reference>